<dbReference type="GO" id="GO:0071949">
    <property type="term" value="F:FAD binding"/>
    <property type="evidence" value="ECO:0007669"/>
    <property type="project" value="InterPro"/>
</dbReference>
<dbReference type="Pfam" id="PF01494">
    <property type="entry name" value="FAD_binding_3"/>
    <property type="match status" value="1"/>
</dbReference>
<keyword evidence="5" id="KW-1185">Reference proteome</keyword>
<evidence type="ECO:0000256" key="1">
    <source>
        <dbReference type="ARBA" id="ARBA00023002"/>
    </source>
</evidence>
<dbReference type="AlphaFoldDB" id="A0A6I6F3C1"/>
<evidence type="ECO:0000259" key="3">
    <source>
        <dbReference type="Pfam" id="PF01494"/>
    </source>
</evidence>
<gene>
    <name evidence="4" type="ORF">EIZ62_02795</name>
</gene>
<dbReference type="SUPFAM" id="SSF51905">
    <property type="entry name" value="FAD/NAD(P)-binding domain"/>
    <property type="match status" value="1"/>
</dbReference>
<proteinExistence type="predicted"/>
<feature type="domain" description="FAD-binding" evidence="3">
    <location>
        <begin position="6"/>
        <end position="335"/>
    </location>
</feature>
<name>A0A6I6F3C1_9ACTN</name>
<organism evidence="4 5">
    <name type="scientific">Streptomyces ficellus</name>
    <dbReference type="NCBI Taxonomy" id="1977088"/>
    <lineage>
        <taxon>Bacteria</taxon>
        <taxon>Bacillati</taxon>
        <taxon>Actinomycetota</taxon>
        <taxon>Actinomycetes</taxon>
        <taxon>Kitasatosporales</taxon>
        <taxon>Streptomycetaceae</taxon>
        <taxon>Streptomyces</taxon>
    </lineage>
</organism>
<reference evidence="4 5" key="1">
    <citation type="submission" date="2018-12" db="EMBL/GenBank/DDBJ databases">
        <title>Complete genome sequence of Streptomyces ficellus NRRL8067, the producer of ficellomycin, feldamycin and nojirimycin.</title>
        <authorList>
            <person name="Zhang H."/>
            <person name="Yue R."/>
            <person name="Liu Y."/>
            <person name="Li M."/>
            <person name="Mu H."/>
            <person name="Zhang J."/>
        </authorList>
    </citation>
    <scope>NUCLEOTIDE SEQUENCE [LARGE SCALE GENOMIC DNA]</scope>
    <source>
        <strain evidence="4 5">NRRL 8067</strain>
    </source>
</reference>
<evidence type="ECO:0000313" key="5">
    <source>
        <dbReference type="Proteomes" id="UP000422572"/>
    </source>
</evidence>
<dbReference type="PRINTS" id="PR00420">
    <property type="entry name" value="RNGMNOXGNASE"/>
</dbReference>
<dbReference type="OrthoDB" id="4568714at2"/>
<dbReference type="Gene3D" id="3.50.50.60">
    <property type="entry name" value="FAD/NAD(P)-binding domain"/>
    <property type="match status" value="1"/>
</dbReference>
<evidence type="ECO:0000256" key="2">
    <source>
        <dbReference type="ARBA" id="ARBA00023033"/>
    </source>
</evidence>
<protein>
    <submittedName>
        <fullName evidence="4">Monooxygenase</fullName>
    </submittedName>
</protein>
<keyword evidence="1" id="KW-0560">Oxidoreductase</keyword>
<dbReference type="PANTHER" id="PTHR13789">
    <property type="entry name" value="MONOOXYGENASE"/>
    <property type="match status" value="1"/>
</dbReference>
<evidence type="ECO:0000313" key="4">
    <source>
        <dbReference type="EMBL" id="QGV77301.1"/>
    </source>
</evidence>
<dbReference type="GO" id="GO:0004497">
    <property type="term" value="F:monooxygenase activity"/>
    <property type="evidence" value="ECO:0007669"/>
    <property type="project" value="UniProtKB-KW"/>
</dbReference>
<sequence>MERQRAIVVGAGVGGLTAALGLRRGGWDVTVLERAAGPSAPGAGIVLAPNALRAFRALAFDVASATGSAVPAAMGVRLPGGAWLNRARTAALTERYGTPPLAVHRAALTEGLTAALPPDTVRYGTTVRGVHEAGSTVRVRTDAGDVHADVVIAADGIHSRLRDQCFPGHPGLAYSGETAWRTVISADRLPGLVTSETWGRGERFGIVPLADGRVYVFATAAQPPRIRPADPLGELRRRFGPWHHPVPDLLARIDPGALLQHDLFDLAAPLPRLHHGRTVWIGDAAHAMTPNLGQGGCQAIEDAVVLSHLLAAAEPESVPQALAAYSAARLERTDAIRIRSRKAGRMAGLRNPVLAGARNLAVRAVPARLALRALDGLYEGFTLPAHAAPVRP</sequence>
<dbReference type="Proteomes" id="UP000422572">
    <property type="component" value="Chromosome"/>
</dbReference>
<dbReference type="KEGG" id="sfic:EIZ62_02795"/>
<dbReference type="EMBL" id="CP034279">
    <property type="protein sequence ID" value="QGV77301.1"/>
    <property type="molecule type" value="Genomic_DNA"/>
</dbReference>
<keyword evidence="2 4" id="KW-0503">Monooxygenase</keyword>
<dbReference type="RefSeq" id="WP_156696165.1">
    <property type="nucleotide sequence ID" value="NZ_CP034279.1"/>
</dbReference>
<accession>A0A6I6F3C1</accession>
<dbReference type="PANTHER" id="PTHR13789:SF309">
    <property type="entry name" value="PUTATIVE (AFU_ORTHOLOGUE AFUA_6G14510)-RELATED"/>
    <property type="match status" value="1"/>
</dbReference>
<dbReference type="InterPro" id="IPR002938">
    <property type="entry name" value="FAD-bd"/>
</dbReference>
<dbReference type="InterPro" id="IPR036188">
    <property type="entry name" value="FAD/NAD-bd_sf"/>
</dbReference>
<dbReference type="InterPro" id="IPR050493">
    <property type="entry name" value="FAD-dep_Monooxygenase_BioMet"/>
</dbReference>